<evidence type="ECO:0000313" key="1">
    <source>
        <dbReference type="EMBL" id="ETW11009.1"/>
    </source>
</evidence>
<gene>
    <name evidence="1" type="ORF">ATO8_19349</name>
</gene>
<sequence>MRVKNEQIKKALNEQRAEQDSYEFGSMAVAQQVIKYRPRSDTKEEGLSIGRRGPKDKESVAKIVEKVRPAYKKVVIFAKKWSITIGRSIDRLMVLCDRLKSMEVSLATQKKLDEAEMVDGEMTEYAEQFLREQGIVQDQNTPHGFLRIRKERIPGQMVR</sequence>
<reference evidence="1 2" key="1">
    <citation type="journal article" date="2014" name="Antonie Van Leeuwenhoek">
        <title>Roseivivax atlanticus sp. nov., isolated from surface seawater of the Atlantic Ocean.</title>
        <authorList>
            <person name="Li G."/>
            <person name="Lai Q."/>
            <person name="Liu X."/>
            <person name="Sun F."/>
            <person name="Shao Z."/>
        </authorList>
    </citation>
    <scope>NUCLEOTIDE SEQUENCE [LARGE SCALE GENOMIC DNA]</scope>
    <source>
        <strain evidence="1 2">22II-s10s</strain>
    </source>
</reference>
<keyword evidence="2" id="KW-1185">Reference proteome</keyword>
<dbReference type="EMBL" id="AQQW01000018">
    <property type="protein sequence ID" value="ETW11009.1"/>
    <property type="molecule type" value="Genomic_DNA"/>
</dbReference>
<dbReference type="Proteomes" id="UP000019063">
    <property type="component" value="Unassembled WGS sequence"/>
</dbReference>
<comment type="caution">
    <text evidence="1">The sequence shown here is derived from an EMBL/GenBank/DDBJ whole genome shotgun (WGS) entry which is preliminary data.</text>
</comment>
<accession>W4HE76</accession>
<proteinExistence type="predicted"/>
<protein>
    <submittedName>
        <fullName evidence="1">Uncharacterized protein</fullName>
    </submittedName>
</protein>
<organism evidence="1 2">
    <name type="scientific">Roseivivax marinus</name>
    <dbReference type="NCBI Taxonomy" id="1379903"/>
    <lineage>
        <taxon>Bacteria</taxon>
        <taxon>Pseudomonadati</taxon>
        <taxon>Pseudomonadota</taxon>
        <taxon>Alphaproteobacteria</taxon>
        <taxon>Rhodobacterales</taxon>
        <taxon>Roseobacteraceae</taxon>
        <taxon>Roseivivax</taxon>
    </lineage>
</organism>
<dbReference type="AlphaFoldDB" id="W4HE76"/>
<name>W4HE76_9RHOB</name>
<evidence type="ECO:0000313" key="2">
    <source>
        <dbReference type="Proteomes" id="UP000019063"/>
    </source>
</evidence>